<dbReference type="AlphaFoldDB" id="A0A9P6JM09"/>
<accession>A0A9P6JM09</accession>
<protein>
    <submittedName>
        <fullName evidence="1">Uncharacterized protein</fullName>
    </submittedName>
</protein>
<dbReference type="Proteomes" id="UP000807306">
    <property type="component" value="Unassembled WGS sequence"/>
</dbReference>
<organism evidence="1 2">
    <name type="scientific">Crepidotus variabilis</name>
    <dbReference type="NCBI Taxonomy" id="179855"/>
    <lineage>
        <taxon>Eukaryota</taxon>
        <taxon>Fungi</taxon>
        <taxon>Dikarya</taxon>
        <taxon>Basidiomycota</taxon>
        <taxon>Agaricomycotina</taxon>
        <taxon>Agaricomycetes</taxon>
        <taxon>Agaricomycetidae</taxon>
        <taxon>Agaricales</taxon>
        <taxon>Agaricineae</taxon>
        <taxon>Crepidotaceae</taxon>
        <taxon>Crepidotus</taxon>
    </lineage>
</organism>
<reference evidence="1" key="1">
    <citation type="submission" date="2020-11" db="EMBL/GenBank/DDBJ databases">
        <authorList>
            <consortium name="DOE Joint Genome Institute"/>
            <person name="Ahrendt S."/>
            <person name="Riley R."/>
            <person name="Andreopoulos W."/>
            <person name="Labutti K."/>
            <person name="Pangilinan J."/>
            <person name="Ruiz-Duenas F.J."/>
            <person name="Barrasa J.M."/>
            <person name="Sanchez-Garcia M."/>
            <person name="Camarero S."/>
            <person name="Miyauchi S."/>
            <person name="Serrano A."/>
            <person name="Linde D."/>
            <person name="Babiker R."/>
            <person name="Drula E."/>
            <person name="Ayuso-Fernandez I."/>
            <person name="Pacheco R."/>
            <person name="Padilla G."/>
            <person name="Ferreira P."/>
            <person name="Barriuso J."/>
            <person name="Kellner H."/>
            <person name="Castanera R."/>
            <person name="Alfaro M."/>
            <person name="Ramirez L."/>
            <person name="Pisabarro A.G."/>
            <person name="Kuo A."/>
            <person name="Tritt A."/>
            <person name="Lipzen A."/>
            <person name="He G."/>
            <person name="Yan M."/>
            <person name="Ng V."/>
            <person name="Cullen D."/>
            <person name="Martin F."/>
            <person name="Rosso M.-N."/>
            <person name="Henrissat B."/>
            <person name="Hibbett D."/>
            <person name="Martinez A.T."/>
            <person name="Grigoriev I.V."/>
        </authorList>
    </citation>
    <scope>NUCLEOTIDE SEQUENCE</scope>
    <source>
        <strain evidence="1">CBS 506.95</strain>
    </source>
</reference>
<dbReference type="EMBL" id="MU157881">
    <property type="protein sequence ID" value="KAF9525676.1"/>
    <property type="molecule type" value="Genomic_DNA"/>
</dbReference>
<keyword evidence="2" id="KW-1185">Reference proteome</keyword>
<proteinExistence type="predicted"/>
<comment type="caution">
    <text evidence="1">The sequence shown here is derived from an EMBL/GenBank/DDBJ whole genome shotgun (WGS) entry which is preliminary data.</text>
</comment>
<evidence type="ECO:0000313" key="2">
    <source>
        <dbReference type="Proteomes" id="UP000807306"/>
    </source>
</evidence>
<sequence>MGWVFHGSFNSSPLFSVYFLECELSSQSTMCKDEVYGDWYRGCSHFVASFESGNRIDCNDPYCGLSSAHIHNAPNCPCPRVTGEHRRIQNMFHKACEQCRTAEFNRRVTSG</sequence>
<gene>
    <name evidence="1" type="ORF">CPB83DRAFT_795998</name>
</gene>
<evidence type="ECO:0000313" key="1">
    <source>
        <dbReference type="EMBL" id="KAF9525676.1"/>
    </source>
</evidence>
<name>A0A9P6JM09_9AGAR</name>
<dbReference type="OrthoDB" id="3197992at2759"/>